<protein>
    <recommendedName>
        <fullName evidence="4">STI1/HOP DP domain-containing protein</fullName>
    </recommendedName>
</protein>
<dbReference type="KEGG" id="lgi:LOTGIDRAFT_204592"/>
<gene>
    <name evidence="2" type="ORF">LOTGIDRAFT_204592</name>
</gene>
<dbReference type="STRING" id="225164.V3ZN59"/>
<dbReference type="Gene3D" id="1.10.260.100">
    <property type="match status" value="2"/>
</dbReference>
<dbReference type="OMA" id="ELMSEYM"/>
<dbReference type="CTD" id="20245732"/>
<evidence type="ECO:0000313" key="3">
    <source>
        <dbReference type="Proteomes" id="UP000030746"/>
    </source>
</evidence>
<dbReference type="GeneID" id="20245732"/>
<dbReference type="HOGENOM" id="CLU_082235_0_0_1"/>
<evidence type="ECO:0000256" key="1">
    <source>
        <dbReference type="SAM" id="MobiDB-lite"/>
    </source>
</evidence>
<proteinExistence type="predicted"/>
<keyword evidence="3" id="KW-1185">Reference proteome</keyword>
<accession>V3ZN59</accession>
<feature type="compositionally biased region" description="Basic and acidic residues" evidence="1">
    <location>
        <begin position="222"/>
        <end position="232"/>
    </location>
</feature>
<evidence type="ECO:0008006" key="4">
    <source>
        <dbReference type="Google" id="ProtNLM"/>
    </source>
</evidence>
<dbReference type="RefSeq" id="XP_009063494.1">
    <property type="nucleotide sequence ID" value="XM_009065246.1"/>
</dbReference>
<dbReference type="Proteomes" id="UP000030746">
    <property type="component" value="Unassembled WGS sequence"/>
</dbReference>
<sequence>MENELDDIPPLEDMSHMLQEIDKIRPEKKIMKDYIPESKTLEVTSNPVVKTEKESVGRDKTVNTKSNSFGGMKKGFLFSSPKDKVTPVSKNKDSKCETMPYIKKTETNDELRINEVQDAMKAGGNLLQNKDWVNDDLLKEIEKNDVLYSKLSNPQFSAAIAEFQHNPEGAMKKYADNAEMQKFLKEFCGVMGNHFSQLAEKNPSNKTEGGKGPVLITQNTDSEPHIKSEDENRLEEILSSEKVKEVLMDEKIQNLFHTLKNNPKAGERILHNADGDFKRKIKVLIDAGLLQIDQR</sequence>
<dbReference type="EMBL" id="KB203251">
    <property type="protein sequence ID" value="ESO85762.1"/>
    <property type="molecule type" value="Genomic_DNA"/>
</dbReference>
<dbReference type="AlphaFoldDB" id="V3ZN59"/>
<dbReference type="OrthoDB" id="71407at2759"/>
<reference evidence="2 3" key="1">
    <citation type="journal article" date="2013" name="Nature">
        <title>Insights into bilaterian evolution from three spiralian genomes.</title>
        <authorList>
            <person name="Simakov O."/>
            <person name="Marletaz F."/>
            <person name="Cho S.J."/>
            <person name="Edsinger-Gonzales E."/>
            <person name="Havlak P."/>
            <person name="Hellsten U."/>
            <person name="Kuo D.H."/>
            <person name="Larsson T."/>
            <person name="Lv J."/>
            <person name="Arendt D."/>
            <person name="Savage R."/>
            <person name="Osoegawa K."/>
            <person name="de Jong P."/>
            <person name="Grimwood J."/>
            <person name="Chapman J.A."/>
            <person name="Shapiro H."/>
            <person name="Aerts A."/>
            <person name="Otillar R.P."/>
            <person name="Terry A.Y."/>
            <person name="Boore J.L."/>
            <person name="Grigoriev I.V."/>
            <person name="Lindberg D.R."/>
            <person name="Seaver E.C."/>
            <person name="Weisblat D.A."/>
            <person name="Putnam N.H."/>
            <person name="Rokhsar D.S."/>
        </authorList>
    </citation>
    <scope>NUCLEOTIDE SEQUENCE [LARGE SCALE GENOMIC DNA]</scope>
</reference>
<organism evidence="2 3">
    <name type="scientific">Lottia gigantea</name>
    <name type="common">Giant owl limpet</name>
    <dbReference type="NCBI Taxonomy" id="225164"/>
    <lineage>
        <taxon>Eukaryota</taxon>
        <taxon>Metazoa</taxon>
        <taxon>Spiralia</taxon>
        <taxon>Lophotrochozoa</taxon>
        <taxon>Mollusca</taxon>
        <taxon>Gastropoda</taxon>
        <taxon>Patellogastropoda</taxon>
        <taxon>Lottioidea</taxon>
        <taxon>Lottiidae</taxon>
        <taxon>Lottia</taxon>
    </lineage>
</organism>
<evidence type="ECO:0000313" key="2">
    <source>
        <dbReference type="EMBL" id="ESO85762.1"/>
    </source>
</evidence>
<feature type="region of interest" description="Disordered" evidence="1">
    <location>
        <begin position="199"/>
        <end position="232"/>
    </location>
</feature>
<name>V3ZN59_LOTGI</name>